<gene>
    <name evidence="2" type="ORF">TR88706</name>
</gene>
<feature type="non-terminal residue" evidence="2">
    <location>
        <position position="1"/>
    </location>
</feature>
<feature type="transmembrane region" description="Helical" evidence="1">
    <location>
        <begin position="53"/>
        <end position="76"/>
    </location>
</feature>
<protein>
    <submittedName>
        <fullName evidence="2">Uncharacterized protein</fullName>
    </submittedName>
</protein>
<accession>A0A0X3NKQ7</accession>
<sequence>LSIRFSKQVSSYLAERFFLSSSLALWMTDGSSAGRRVPHTTTRQRQPHSHYSCFADIVYCCFTYFAFILLCCSVNAQSAMYIYVRCFEVHYFCGVHLCCPTRSVF</sequence>
<keyword evidence="1" id="KW-0812">Transmembrane</keyword>
<name>A0A0X3NKQ7_SCHSO</name>
<keyword evidence="1" id="KW-1133">Transmembrane helix</keyword>
<keyword evidence="1" id="KW-0472">Membrane</keyword>
<proteinExistence type="predicted"/>
<evidence type="ECO:0000256" key="1">
    <source>
        <dbReference type="SAM" id="Phobius"/>
    </source>
</evidence>
<organism evidence="2">
    <name type="scientific">Schistocephalus solidus</name>
    <name type="common">Tapeworm</name>
    <dbReference type="NCBI Taxonomy" id="70667"/>
    <lineage>
        <taxon>Eukaryota</taxon>
        <taxon>Metazoa</taxon>
        <taxon>Spiralia</taxon>
        <taxon>Lophotrochozoa</taxon>
        <taxon>Platyhelminthes</taxon>
        <taxon>Cestoda</taxon>
        <taxon>Eucestoda</taxon>
        <taxon>Diphyllobothriidea</taxon>
        <taxon>Diphyllobothriidae</taxon>
        <taxon>Schistocephalus</taxon>
    </lineage>
</organism>
<evidence type="ECO:0000313" key="2">
    <source>
        <dbReference type="EMBL" id="JAP40529.1"/>
    </source>
</evidence>
<reference evidence="2" key="1">
    <citation type="submission" date="2016-01" db="EMBL/GenBank/DDBJ databases">
        <title>Reference transcriptome for the parasite Schistocephalus solidus: insights into the molecular evolution of parasitism.</title>
        <authorList>
            <person name="Hebert F.O."/>
            <person name="Grambauer S."/>
            <person name="Barber I."/>
            <person name="Landry C.R."/>
            <person name="Aubin-Horth N."/>
        </authorList>
    </citation>
    <scope>NUCLEOTIDE SEQUENCE</scope>
</reference>
<dbReference type="AlphaFoldDB" id="A0A0X3NKQ7"/>
<dbReference type="EMBL" id="GEEE01022696">
    <property type="protein sequence ID" value="JAP40529.1"/>
    <property type="molecule type" value="Transcribed_RNA"/>
</dbReference>